<proteinExistence type="predicted"/>
<gene>
    <name evidence="2" type="ORF">ACH5RR_017179</name>
</gene>
<feature type="compositionally biased region" description="Polar residues" evidence="1">
    <location>
        <begin position="360"/>
        <end position="371"/>
    </location>
</feature>
<feature type="region of interest" description="Disordered" evidence="1">
    <location>
        <begin position="357"/>
        <end position="379"/>
    </location>
</feature>
<evidence type="ECO:0000313" key="2">
    <source>
        <dbReference type="EMBL" id="KAL3524345.1"/>
    </source>
</evidence>
<dbReference type="InterPro" id="IPR039619">
    <property type="entry name" value="MAKR2/5"/>
</dbReference>
<accession>A0ABD2ZY13</accession>
<protein>
    <recommendedName>
        <fullName evidence="4">Membrane-associated kinase regulator 2</fullName>
    </recommendedName>
</protein>
<feature type="compositionally biased region" description="Acidic residues" evidence="1">
    <location>
        <begin position="40"/>
        <end position="67"/>
    </location>
</feature>
<dbReference type="PANTHER" id="PTHR33929">
    <property type="entry name" value="MEMBRANE-ASSOCIATED KINASE REGULATOR 2-RELATED"/>
    <property type="match status" value="1"/>
</dbReference>
<name>A0ABD2ZY13_9GENT</name>
<dbReference type="EMBL" id="JBJUIK010000007">
    <property type="protein sequence ID" value="KAL3524345.1"/>
    <property type="molecule type" value="Genomic_DNA"/>
</dbReference>
<dbReference type="AlphaFoldDB" id="A0ABD2ZY13"/>
<feature type="compositionally biased region" description="Polar residues" evidence="1">
    <location>
        <begin position="17"/>
        <end position="30"/>
    </location>
</feature>
<dbReference type="PANTHER" id="PTHR33929:SF10">
    <property type="entry name" value="MEMBRANE-ASSOCIATED KINASE REGULATOR 2-RELATED"/>
    <property type="match status" value="1"/>
</dbReference>
<feature type="region of interest" description="Disordered" evidence="1">
    <location>
        <begin position="157"/>
        <end position="181"/>
    </location>
</feature>
<evidence type="ECO:0000313" key="3">
    <source>
        <dbReference type="Proteomes" id="UP001630127"/>
    </source>
</evidence>
<sequence>MEPFSLLKFWRNAGGSDVSSNADSLNNTTKVDVRNRAPETDVESDDDDEYEEEEEDNNNGNDEEDSFFDLVFTAPDSYDKQQVKSNVKSCVLTKESSQEDSVNNLIELELESPLKARVFTVDSNSNSNFKPQSPISLLKSAPKFRVFLLGFRKSKSSDKSEANEAPKKQNHKFQKSSQNEQSKRFTVKCKVEEVPIASLFSRDNSLRSKLQREKSFDFSINDDASKQKEVPMYLKLIKPLYIRASKRYTTTDNKLKFPWDQLSKVSPLSSPSTVPSTSPRKLSDERRGNRGAGFKVVSKHLGKSRSASSTVVGTTSSPANRRDDSLLLQHDGIQSAILHCKRSYNSTAKECSAMLRSSHGKSVNPSGNFSCERNRCSSI</sequence>
<feature type="compositionally biased region" description="Basic and acidic residues" evidence="1">
    <location>
        <begin position="157"/>
        <end position="167"/>
    </location>
</feature>
<evidence type="ECO:0000256" key="1">
    <source>
        <dbReference type="SAM" id="MobiDB-lite"/>
    </source>
</evidence>
<dbReference type="Proteomes" id="UP001630127">
    <property type="component" value="Unassembled WGS sequence"/>
</dbReference>
<organism evidence="2 3">
    <name type="scientific">Cinchona calisaya</name>
    <dbReference type="NCBI Taxonomy" id="153742"/>
    <lineage>
        <taxon>Eukaryota</taxon>
        <taxon>Viridiplantae</taxon>
        <taxon>Streptophyta</taxon>
        <taxon>Embryophyta</taxon>
        <taxon>Tracheophyta</taxon>
        <taxon>Spermatophyta</taxon>
        <taxon>Magnoliopsida</taxon>
        <taxon>eudicotyledons</taxon>
        <taxon>Gunneridae</taxon>
        <taxon>Pentapetalae</taxon>
        <taxon>asterids</taxon>
        <taxon>lamiids</taxon>
        <taxon>Gentianales</taxon>
        <taxon>Rubiaceae</taxon>
        <taxon>Cinchonoideae</taxon>
        <taxon>Cinchoneae</taxon>
        <taxon>Cinchona</taxon>
    </lineage>
</organism>
<evidence type="ECO:0008006" key="4">
    <source>
        <dbReference type="Google" id="ProtNLM"/>
    </source>
</evidence>
<keyword evidence="3" id="KW-1185">Reference proteome</keyword>
<comment type="caution">
    <text evidence="2">The sequence shown here is derived from an EMBL/GenBank/DDBJ whole genome shotgun (WGS) entry which is preliminary data.</text>
</comment>
<feature type="compositionally biased region" description="Low complexity" evidence="1">
    <location>
        <begin position="265"/>
        <end position="279"/>
    </location>
</feature>
<feature type="region of interest" description="Disordered" evidence="1">
    <location>
        <begin position="13"/>
        <end position="68"/>
    </location>
</feature>
<reference evidence="2 3" key="1">
    <citation type="submission" date="2024-11" db="EMBL/GenBank/DDBJ databases">
        <title>A near-complete genome assembly of Cinchona calisaya.</title>
        <authorList>
            <person name="Lian D.C."/>
            <person name="Zhao X.W."/>
            <person name="Wei L."/>
        </authorList>
    </citation>
    <scope>NUCLEOTIDE SEQUENCE [LARGE SCALE GENOMIC DNA]</scope>
    <source>
        <tissue evidence="2">Nenye</tissue>
    </source>
</reference>
<feature type="region of interest" description="Disordered" evidence="1">
    <location>
        <begin position="265"/>
        <end position="325"/>
    </location>
</feature>
<feature type="compositionally biased region" description="Low complexity" evidence="1">
    <location>
        <begin position="304"/>
        <end position="317"/>
    </location>
</feature>